<comment type="caution">
    <text evidence="1">The sequence shown here is derived from an EMBL/GenBank/DDBJ whole genome shotgun (WGS) entry which is preliminary data.</text>
</comment>
<evidence type="ECO:0000313" key="2">
    <source>
        <dbReference type="Proteomes" id="UP000005819"/>
    </source>
</evidence>
<reference evidence="1" key="2">
    <citation type="submission" date="2013-09" db="EMBL/GenBank/DDBJ databases">
        <title>Draft genome sequence of Alistipes putredinis (DSM 17216).</title>
        <authorList>
            <person name="Sudarsanam P."/>
            <person name="Ley R."/>
            <person name="Guruge J."/>
            <person name="Turnbaugh P.J."/>
            <person name="Mahowald M."/>
            <person name="Liep D."/>
            <person name="Gordon J."/>
        </authorList>
    </citation>
    <scope>NUCLEOTIDE SEQUENCE</scope>
    <source>
        <strain evidence="1">DSM 17216</strain>
    </source>
</reference>
<evidence type="ECO:0000313" key="1">
    <source>
        <dbReference type="EMBL" id="EDS03135.1"/>
    </source>
</evidence>
<dbReference type="GeneID" id="73804373"/>
<dbReference type="RefSeq" id="WP_004328722.1">
    <property type="nucleotide sequence ID" value="NZ_DS499577.1"/>
</dbReference>
<dbReference type="EMBL" id="ABFK02000020">
    <property type="protein sequence ID" value="EDS03135.1"/>
    <property type="molecule type" value="Genomic_DNA"/>
</dbReference>
<dbReference type="HOGENOM" id="CLU_2969087_0_0_10"/>
<dbReference type="Proteomes" id="UP000005819">
    <property type="component" value="Unassembled WGS sequence"/>
</dbReference>
<keyword evidence="2" id="KW-1185">Reference proteome</keyword>
<gene>
    <name evidence="1" type="ORF">ALIPUT_02674</name>
</gene>
<accession>B0MZU9</accession>
<reference evidence="1" key="1">
    <citation type="submission" date="2007-10" db="EMBL/GenBank/DDBJ databases">
        <authorList>
            <person name="Fulton L."/>
            <person name="Clifton S."/>
            <person name="Fulton B."/>
            <person name="Xu J."/>
            <person name="Minx P."/>
            <person name="Pepin K.H."/>
            <person name="Johnson M."/>
            <person name="Thiruvilangam P."/>
            <person name="Bhonagiri V."/>
            <person name="Nash W.E."/>
            <person name="Mardis E.R."/>
            <person name="Wilson R.K."/>
        </authorList>
    </citation>
    <scope>NUCLEOTIDE SEQUENCE [LARGE SCALE GENOMIC DNA]</scope>
    <source>
        <strain evidence="1">DSM 17216</strain>
    </source>
</reference>
<proteinExistence type="predicted"/>
<sequence>MKRTYEIQVCIPSGCRLVGCKTDGDIAVVIFEDVSGPEIRQIGFIREPTGEIEDEDNE</sequence>
<protein>
    <submittedName>
        <fullName evidence="1">Uncharacterized protein</fullName>
    </submittedName>
</protein>
<organism evidence="1 2">
    <name type="scientific">Alistipes putredinis DSM 17216</name>
    <dbReference type="NCBI Taxonomy" id="445970"/>
    <lineage>
        <taxon>Bacteria</taxon>
        <taxon>Pseudomonadati</taxon>
        <taxon>Bacteroidota</taxon>
        <taxon>Bacteroidia</taxon>
        <taxon>Bacteroidales</taxon>
        <taxon>Rikenellaceae</taxon>
        <taxon>Alistipes</taxon>
    </lineage>
</organism>
<name>B0MZU9_9BACT</name>
<dbReference type="AlphaFoldDB" id="B0MZU9"/>